<dbReference type="EMBL" id="CP019646">
    <property type="protein sequence ID" value="AQQ72035.1"/>
    <property type="molecule type" value="Genomic_DNA"/>
</dbReference>
<dbReference type="InterPro" id="IPR000994">
    <property type="entry name" value="Pept_M24"/>
</dbReference>
<feature type="binding site" evidence="6">
    <location>
        <position position="84"/>
    </location>
    <ligand>
        <name>substrate</name>
    </ligand>
</feature>
<evidence type="ECO:0000259" key="8">
    <source>
        <dbReference type="Pfam" id="PF00557"/>
    </source>
</evidence>
<gene>
    <name evidence="6 9" type="primary">map</name>
    <name evidence="9" type="ORF">SMSP2_02414</name>
</gene>
<feature type="binding site" evidence="6">
    <location>
        <position position="176"/>
    </location>
    <ligand>
        <name>a divalent metal cation</name>
        <dbReference type="ChEBI" id="CHEBI:60240"/>
        <label>2</label>
        <note>catalytic</note>
    </ligand>
</feature>
<evidence type="ECO:0000256" key="1">
    <source>
        <dbReference type="ARBA" id="ARBA00002521"/>
    </source>
</evidence>
<dbReference type="InterPro" id="IPR002467">
    <property type="entry name" value="Pept_M24A_MAP1"/>
</dbReference>
<dbReference type="Pfam" id="PF00557">
    <property type="entry name" value="Peptidase_M24"/>
    <property type="match status" value="1"/>
</dbReference>
<keyword evidence="3 6" id="KW-0645">Protease</keyword>
<evidence type="ECO:0000313" key="10">
    <source>
        <dbReference type="Proteomes" id="UP000188181"/>
    </source>
</evidence>
<dbReference type="EC" id="3.4.11.18" evidence="6 7"/>
<dbReference type="GO" id="GO:0004239">
    <property type="term" value="F:initiator methionyl aminopeptidase activity"/>
    <property type="evidence" value="ECO:0007669"/>
    <property type="project" value="UniProtKB-UniRule"/>
</dbReference>
<dbReference type="GO" id="GO:0006508">
    <property type="term" value="P:proteolysis"/>
    <property type="evidence" value="ECO:0007669"/>
    <property type="project" value="UniProtKB-KW"/>
</dbReference>
<evidence type="ECO:0000256" key="7">
    <source>
        <dbReference type="RuleBase" id="RU003653"/>
    </source>
</evidence>
<name>A0A1Q2MH52_9BACT</name>
<comment type="function">
    <text evidence="1 6">Removes the N-terminal methionine from nascent proteins. The N-terminal methionine is often cleaved when the second residue in the primary sequence is small and uncharged (Met-Ala-, Cys, Gly, Pro, Ser, Thr, or Val). Requires deformylation of the N(alpha)-formylated initiator methionine before it can be hydrolyzed.</text>
</comment>
<dbReference type="GO" id="GO:0070006">
    <property type="term" value="F:metalloaminopeptidase activity"/>
    <property type="evidence" value="ECO:0007669"/>
    <property type="project" value="UniProtKB-UniRule"/>
</dbReference>
<proteinExistence type="inferred from homology"/>
<keyword evidence="2 6" id="KW-0031">Aminopeptidase</keyword>
<evidence type="ECO:0000256" key="6">
    <source>
        <dbReference type="HAMAP-Rule" id="MF_01974"/>
    </source>
</evidence>
<feature type="binding site" evidence="6">
    <location>
        <position position="243"/>
    </location>
    <ligand>
        <name>a divalent metal cation</name>
        <dbReference type="ChEBI" id="CHEBI:60240"/>
        <label>2</label>
        <note>catalytic</note>
    </ligand>
</feature>
<feature type="binding site" evidence="6">
    <location>
        <position position="243"/>
    </location>
    <ligand>
        <name>a divalent metal cation</name>
        <dbReference type="ChEBI" id="CHEBI:60240"/>
        <label>1</label>
    </ligand>
</feature>
<dbReference type="GO" id="GO:0046872">
    <property type="term" value="F:metal ion binding"/>
    <property type="evidence" value="ECO:0007669"/>
    <property type="project" value="UniProtKB-UniRule"/>
</dbReference>
<evidence type="ECO:0000256" key="5">
    <source>
        <dbReference type="ARBA" id="ARBA00022801"/>
    </source>
</evidence>
<evidence type="ECO:0000256" key="3">
    <source>
        <dbReference type="ARBA" id="ARBA00022670"/>
    </source>
</evidence>
<feature type="binding site" evidence="6">
    <location>
        <position position="113"/>
    </location>
    <ligand>
        <name>a divalent metal cation</name>
        <dbReference type="ChEBI" id="CHEBI:60240"/>
        <label>2</label>
        <note>catalytic</note>
    </ligand>
</feature>
<keyword evidence="5 6" id="KW-0378">Hydrolase</keyword>
<dbReference type="OrthoDB" id="9802055at2"/>
<evidence type="ECO:0000256" key="2">
    <source>
        <dbReference type="ARBA" id="ARBA00022438"/>
    </source>
</evidence>
<keyword evidence="10" id="KW-1185">Reference proteome</keyword>
<dbReference type="GO" id="GO:0005829">
    <property type="term" value="C:cytosol"/>
    <property type="evidence" value="ECO:0007669"/>
    <property type="project" value="TreeGrafter"/>
</dbReference>
<dbReference type="NCBIfam" id="TIGR00500">
    <property type="entry name" value="met_pdase_I"/>
    <property type="match status" value="1"/>
</dbReference>
<organism evidence="9 10">
    <name type="scientific">Limihaloglobus sulfuriphilus</name>
    <dbReference type="NCBI Taxonomy" id="1851148"/>
    <lineage>
        <taxon>Bacteria</taxon>
        <taxon>Pseudomonadati</taxon>
        <taxon>Planctomycetota</taxon>
        <taxon>Phycisphaerae</taxon>
        <taxon>Sedimentisphaerales</taxon>
        <taxon>Sedimentisphaeraceae</taxon>
        <taxon>Limihaloglobus</taxon>
    </lineage>
</organism>
<dbReference type="RefSeq" id="WP_146684267.1">
    <property type="nucleotide sequence ID" value="NZ_CP019646.1"/>
</dbReference>
<accession>A0A1Q2MH52</accession>
<dbReference type="PANTHER" id="PTHR43330:SF27">
    <property type="entry name" value="METHIONINE AMINOPEPTIDASE"/>
    <property type="match status" value="1"/>
</dbReference>
<dbReference type="SUPFAM" id="SSF55920">
    <property type="entry name" value="Creatinase/aminopeptidase"/>
    <property type="match status" value="1"/>
</dbReference>
<dbReference type="AlphaFoldDB" id="A0A1Q2MH52"/>
<evidence type="ECO:0000256" key="4">
    <source>
        <dbReference type="ARBA" id="ARBA00022723"/>
    </source>
</evidence>
<evidence type="ECO:0000313" key="9">
    <source>
        <dbReference type="EMBL" id="AQQ72035.1"/>
    </source>
</evidence>
<feature type="domain" description="Peptidase M24" evidence="8">
    <location>
        <begin position="13"/>
        <end position="249"/>
    </location>
</feature>
<dbReference type="InterPro" id="IPR036005">
    <property type="entry name" value="Creatinase/aminopeptidase-like"/>
</dbReference>
<dbReference type="Proteomes" id="UP000188181">
    <property type="component" value="Chromosome"/>
</dbReference>
<dbReference type="KEGG" id="pbas:SMSP2_02414"/>
<comment type="subunit">
    <text evidence="6">Monomer.</text>
</comment>
<feature type="binding site" evidence="6">
    <location>
        <position position="102"/>
    </location>
    <ligand>
        <name>a divalent metal cation</name>
        <dbReference type="ChEBI" id="CHEBI:60240"/>
        <label>1</label>
    </ligand>
</feature>
<comment type="catalytic activity">
    <reaction evidence="6 7">
        <text>Release of N-terminal amino acids, preferentially methionine, from peptides and arylamides.</text>
        <dbReference type="EC" id="3.4.11.18"/>
    </reaction>
</comment>
<feature type="binding site" evidence="6">
    <location>
        <position position="183"/>
    </location>
    <ligand>
        <name>substrate</name>
    </ligand>
</feature>
<dbReference type="PRINTS" id="PR00599">
    <property type="entry name" value="MAPEPTIDASE"/>
</dbReference>
<dbReference type="Gene3D" id="3.90.230.10">
    <property type="entry name" value="Creatinase/methionine aminopeptidase superfamily"/>
    <property type="match status" value="1"/>
</dbReference>
<keyword evidence="4 6" id="KW-0479">Metal-binding</keyword>
<protein>
    <recommendedName>
        <fullName evidence="6 7">Methionine aminopeptidase</fullName>
        <shortName evidence="6">MAP</shortName>
        <shortName evidence="6">MetAP</shortName>
        <ecNumber evidence="6 7">3.4.11.18</ecNumber>
    </recommendedName>
    <alternativeName>
        <fullName evidence="6">Peptidase M</fullName>
    </alternativeName>
</protein>
<comment type="cofactor">
    <cofactor evidence="6">
        <name>Co(2+)</name>
        <dbReference type="ChEBI" id="CHEBI:48828"/>
    </cofactor>
    <cofactor evidence="6">
        <name>Zn(2+)</name>
        <dbReference type="ChEBI" id="CHEBI:29105"/>
    </cofactor>
    <cofactor evidence="6">
        <name>Mn(2+)</name>
        <dbReference type="ChEBI" id="CHEBI:29035"/>
    </cofactor>
    <cofactor evidence="6">
        <name>Fe(2+)</name>
        <dbReference type="ChEBI" id="CHEBI:29033"/>
    </cofactor>
    <text evidence="6">Binds 2 divalent metal cations per subunit. Has a high-affinity and a low affinity metal-binding site. The true nature of the physiological cofactor is under debate. The enzyme is active with cobalt, zinc, manganese or divalent iron ions. Most likely, methionine aminopeptidases function as mononuclear Fe(2+)-metalloproteases under physiological conditions, and the catalytically relevant metal-binding site has been assigned to the histidine-containing high-affinity site.</text>
</comment>
<comment type="similarity">
    <text evidence="6">Belongs to the peptidase M24A family. Methionine aminopeptidase type 1 subfamily.</text>
</comment>
<feature type="binding site" evidence="6">
    <location>
        <position position="113"/>
    </location>
    <ligand>
        <name>a divalent metal cation</name>
        <dbReference type="ChEBI" id="CHEBI:60240"/>
        <label>1</label>
    </ligand>
</feature>
<sequence length="259" mass="27545">MAIVIRSSREIAKVKESGMIVGEVLSKMKNTARLGMSTAELNEIAEQVLKDTGSVGLFKGVDGGPGVRPFPAVTCISINEQVVHGIPSPKRLLAEGDIVSVDFGVKRGGYCGDAATTFGIGRVSSDKQHLMDVTRKVLDIAVEMIRPGIRWSRIAAKMQQAAESAGCSVVRDLVGHGIGTELHADPQVPNYAGWGSNMSDFTLKQGMIIAVEPMITLGGYKIRTLNDGWTVVTADGSPAAHYEHTIAVVKDGCEVLTLN</sequence>
<feature type="binding site" evidence="6">
    <location>
        <position position="212"/>
    </location>
    <ligand>
        <name>a divalent metal cation</name>
        <dbReference type="ChEBI" id="CHEBI:60240"/>
        <label>2</label>
        <note>catalytic</note>
    </ligand>
</feature>
<dbReference type="STRING" id="1851148.SMSP2_02414"/>
<reference evidence="10" key="1">
    <citation type="submission" date="2017-02" db="EMBL/GenBank/DDBJ databases">
        <title>Comparative genomics and description of representatives of a novel lineage of planctomycetes thriving in anoxic sediments.</title>
        <authorList>
            <person name="Spring S."/>
            <person name="Bunk B."/>
            <person name="Sproer C."/>
        </authorList>
    </citation>
    <scope>NUCLEOTIDE SEQUENCE [LARGE SCALE GENOMIC DNA]</scope>
    <source>
        <strain evidence="10">SM-Chi-D1</strain>
    </source>
</reference>
<dbReference type="HAMAP" id="MF_01974">
    <property type="entry name" value="MetAP_1"/>
    <property type="match status" value="1"/>
</dbReference>
<dbReference type="PANTHER" id="PTHR43330">
    <property type="entry name" value="METHIONINE AMINOPEPTIDASE"/>
    <property type="match status" value="1"/>
</dbReference>
<dbReference type="CDD" id="cd01086">
    <property type="entry name" value="MetAP1"/>
    <property type="match status" value="1"/>
</dbReference>
<dbReference type="InterPro" id="IPR001714">
    <property type="entry name" value="Pept_M24_MAP"/>
</dbReference>